<protein>
    <submittedName>
        <fullName evidence="1">10347_t:CDS:1</fullName>
    </submittedName>
</protein>
<feature type="non-terminal residue" evidence="1">
    <location>
        <position position="1"/>
    </location>
</feature>
<gene>
    <name evidence="1" type="ORF">FWILDA_LOCUS7575</name>
</gene>
<reference evidence="1" key="1">
    <citation type="submission" date="2022-08" db="EMBL/GenBank/DDBJ databases">
        <authorList>
            <person name="Kallberg Y."/>
            <person name="Tangrot J."/>
            <person name="Rosling A."/>
        </authorList>
    </citation>
    <scope>NUCLEOTIDE SEQUENCE</scope>
    <source>
        <strain evidence="1">Wild A</strain>
    </source>
</reference>
<comment type="caution">
    <text evidence="1">The sequence shown here is derived from an EMBL/GenBank/DDBJ whole genome shotgun (WGS) entry which is preliminary data.</text>
</comment>
<accession>A0A9W4SP53</accession>
<name>A0A9W4SP53_9GLOM</name>
<evidence type="ECO:0000313" key="1">
    <source>
        <dbReference type="EMBL" id="CAI2176426.1"/>
    </source>
</evidence>
<evidence type="ECO:0000313" key="2">
    <source>
        <dbReference type="Proteomes" id="UP001153678"/>
    </source>
</evidence>
<organism evidence="1 2">
    <name type="scientific">Funneliformis geosporum</name>
    <dbReference type="NCBI Taxonomy" id="1117311"/>
    <lineage>
        <taxon>Eukaryota</taxon>
        <taxon>Fungi</taxon>
        <taxon>Fungi incertae sedis</taxon>
        <taxon>Mucoromycota</taxon>
        <taxon>Glomeromycotina</taxon>
        <taxon>Glomeromycetes</taxon>
        <taxon>Glomerales</taxon>
        <taxon>Glomeraceae</taxon>
        <taxon>Funneliformis</taxon>
    </lineage>
</organism>
<dbReference type="EMBL" id="CAMKVN010001503">
    <property type="protein sequence ID" value="CAI2176426.1"/>
    <property type="molecule type" value="Genomic_DNA"/>
</dbReference>
<dbReference type="AlphaFoldDB" id="A0A9W4SP53"/>
<dbReference type="Proteomes" id="UP001153678">
    <property type="component" value="Unassembled WGS sequence"/>
</dbReference>
<proteinExistence type="predicted"/>
<sequence length="114" mass="13012">MTTNMPLQHMYQGKNISKLLTSYRFEALRMGQTSVLLIGQIIMKFCQTILQAMCNIHSEKKVTITTAIVGLEEVEKTVRKSLTKTFPNPTDQKIFDIMQTKDIPIKPLDDPLVK</sequence>
<keyword evidence="2" id="KW-1185">Reference proteome</keyword>